<keyword evidence="2" id="KW-0539">Nucleus</keyword>
<sequence>MDTVVDFVGSEKANAEDCTTSNMSADPIVYQLVRVDGNGRLVPATEDEVMAVEDLLEIDKSNDTPDTLFEPCGSNKVQFEGSEGQPKLEDLEIGAEKPSMLPDPEMDCGEIDAQHEDRTPSLVPNASDSSVCQSGSAEGCSKLSGGLYENKTSKSAIGTGLNPDFSLLNGEVHLDSLGVKELQDTFKATFGRETSVKDKQWLKRRIIMGLTNSCDFSTTSFVIIDNRVVKKGKEEACKSMDSSVLVDCVVTSLRESHGSPPTCHDNQNENHSIVDGMKAQSSTFQDNYESEDANTNQRPTKRVRKPTKRYIEELSEGESQDSGAKVVSSVKHPSYDQLSGEPITSSEGCKPYTEKKRIQLEKEVKSKNMESSYKTSSDDDVATITTANGGIRRKHHRPWTLSEVVKLVEGVAKYGAGRWSEIKRLAFASYSYRTSVDLKDKWRNLLRASLAELPTGNGMQNSRKQVSVPIPAPILSRVRELADIHSHNDSHNRSVHVT</sequence>
<feature type="domain" description="HTH myb-type" evidence="5">
    <location>
        <begin position="391"/>
        <end position="450"/>
    </location>
</feature>
<dbReference type="STRING" id="4155.A0A022S0U5"/>
<feature type="region of interest" description="Disordered" evidence="3">
    <location>
        <begin position="284"/>
        <end position="306"/>
    </location>
</feature>
<dbReference type="GO" id="GO:0005634">
    <property type="term" value="C:nucleus"/>
    <property type="evidence" value="ECO:0007669"/>
    <property type="project" value="UniProtKB-SubCell"/>
</dbReference>
<dbReference type="InterPro" id="IPR017930">
    <property type="entry name" value="Myb_dom"/>
</dbReference>
<comment type="subcellular location">
    <subcellularLocation>
        <location evidence="1">Nucleus</location>
    </subcellularLocation>
</comment>
<protein>
    <submittedName>
        <fullName evidence="6">Uncharacterized protein</fullName>
    </submittedName>
</protein>
<dbReference type="Gene3D" id="1.10.246.220">
    <property type="match status" value="1"/>
</dbReference>
<dbReference type="GO" id="GO:0000976">
    <property type="term" value="F:transcription cis-regulatory region binding"/>
    <property type="evidence" value="ECO:0000318"/>
    <property type="project" value="GO_Central"/>
</dbReference>
<dbReference type="InterPro" id="IPR001005">
    <property type="entry name" value="SANT/Myb"/>
</dbReference>
<organism evidence="6 7">
    <name type="scientific">Erythranthe guttata</name>
    <name type="common">Yellow monkey flower</name>
    <name type="synonym">Mimulus guttatus</name>
    <dbReference type="NCBI Taxonomy" id="4155"/>
    <lineage>
        <taxon>Eukaryota</taxon>
        <taxon>Viridiplantae</taxon>
        <taxon>Streptophyta</taxon>
        <taxon>Embryophyta</taxon>
        <taxon>Tracheophyta</taxon>
        <taxon>Spermatophyta</taxon>
        <taxon>Magnoliopsida</taxon>
        <taxon>eudicotyledons</taxon>
        <taxon>Gunneridae</taxon>
        <taxon>Pentapetalae</taxon>
        <taxon>asterids</taxon>
        <taxon>lamiids</taxon>
        <taxon>Lamiales</taxon>
        <taxon>Phrymaceae</taxon>
        <taxon>Erythranthe</taxon>
    </lineage>
</organism>
<evidence type="ECO:0000256" key="1">
    <source>
        <dbReference type="ARBA" id="ARBA00004123"/>
    </source>
</evidence>
<dbReference type="eggNOG" id="ENOG502QWKN">
    <property type="taxonomic scope" value="Eukaryota"/>
</dbReference>
<feature type="compositionally biased region" description="Polar residues" evidence="3">
    <location>
        <begin position="284"/>
        <end position="297"/>
    </location>
</feature>
<dbReference type="EMBL" id="KI630171">
    <property type="protein sequence ID" value="EYU45881.1"/>
    <property type="molecule type" value="Genomic_DNA"/>
</dbReference>
<reference evidence="6 7" key="1">
    <citation type="journal article" date="2013" name="Proc. Natl. Acad. Sci. U.S.A.">
        <title>Fine-scale variation in meiotic recombination in Mimulus inferred from population shotgun sequencing.</title>
        <authorList>
            <person name="Hellsten U."/>
            <person name="Wright K.M."/>
            <person name="Jenkins J."/>
            <person name="Shu S."/>
            <person name="Yuan Y."/>
            <person name="Wessler S.R."/>
            <person name="Schmutz J."/>
            <person name="Willis J.H."/>
            <person name="Rokhsar D.S."/>
        </authorList>
    </citation>
    <scope>NUCLEOTIDE SEQUENCE [LARGE SCALE GENOMIC DNA]</scope>
    <source>
        <strain evidence="7">cv. DUN x IM62</strain>
    </source>
</reference>
<dbReference type="PROSITE" id="PS51294">
    <property type="entry name" value="HTH_MYB"/>
    <property type="match status" value="1"/>
</dbReference>
<proteinExistence type="predicted"/>
<keyword evidence="7" id="KW-1185">Reference proteome</keyword>
<evidence type="ECO:0000313" key="7">
    <source>
        <dbReference type="Proteomes" id="UP000030748"/>
    </source>
</evidence>
<dbReference type="SMART" id="SM00717">
    <property type="entry name" value="SANT"/>
    <property type="match status" value="1"/>
</dbReference>
<evidence type="ECO:0000259" key="5">
    <source>
        <dbReference type="PROSITE" id="PS51294"/>
    </source>
</evidence>
<dbReference type="SUPFAM" id="SSF46689">
    <property type="entry name" value="Homeodomain-like"/>
    <property type="match status" value="1"/>
</dbReference>
<dbReference type="PROSITE" id="PS50090">
    <property type="entry name" value="MYB_LIKE"/>
    <property type="match status" value="1"/>
</dbReference>
<dbReference type="PANTHER" id="PTHR47122:SF4">
    <property type="entry name" value="TRF-LIKE 3"/>
    <property type="match status" value="1"/>
</dbReference>
<gene>
    <name evidence="6" type="ORF">MIMGU_mgv1a005063mg</name>
</gene>
<feature type="region of interest" description="Disordered" evidence="3">
    <location>
        <begin position="109"/>
        <end position="130"/>
    </location>
</feature>
<dbReference type="PANTHER" id="PTHR47122">
    <property type="entry name" value="MYB-LIKE DNA-BINDING DOMAIN CONTAINING PROTEIN, EXPRESSED"/>
    <property type="match status" value="1"/>
</dbReference>
<feature type="domain" description="Myb-like" evidence="4">
    <location>
        <begin position="398"/>
        <end position="446"/>
    </location>
</feature>
<dbReference type="CDD" id="cd11660">
    <property type="entry name" value="SANT_TRF"/>
    <property type="match status" value="1"/>
</dbReference>
<dbReference type="AlphaFoldDB" id="A0A022S0U5"/>
<dbReference type="InterPro" id="IPR009057">
    <property type="entry name" value="Homeodomain-like_sf"/>
</dbReference>
<name>A0A022S0U5_ERYGU</name>
<dbReference type="Proteomes" id="UP000030748">
    <property type="component" value="Unassembled WGS sequence"/>
</dbReference>
<evidence type="ECO:0000256" key="3">
    <source>
        <dbReference type="SAM" id="MobiDB-lite"/>
    </source>
</evidence>
<evidence type="ECO:0000313" key="6">
    <source>
        <dbReference type="EMBL" id="EYU45881.1"/>
    </source>
</evidence>
<evidence type="ECO:0000256" key="2">
    <source>
        <dbReference type="ARBA" id="ARBA00023242"/>
    </source>
</evidence>
<evidence type="ECO:0000259" key="4">
    <source>
        <dbReference type="PROSITE" id="PS50090"/>
    </source>
</evidence>
<dbReference type="Pfam" id="PF00249">
    <property type="entry name" value="Myb_DNA-binding"/>
    <property type="match status" value="1"/>
</dbReference>
<accession>A0A022S0U5</accession>